<proteinExistence type="predicted"/>
<dbReference type="InterPro" id="IPR023833">
    <property type="entry name" value="Signal_pept_SipW-depend-type"/>
</dbReference>
<sequence length="235" mass="24070">MGIKKKLGLGVASLAMGAALVGGGTFAYFNDTESSTGNTFAAGTIDLKPELTGSALWNLPNQQPGATFDTGTQTLSNDGTLPGDLTMDLTVADTGSALWNLPNQQPGATFDTGTQTLSNDGTLPGDLTMDLTVADTDGAINGTGVLSDVIEITGLYINGTESLSTFTLDSDSSGAVELKELNGAKLDLGSLAAKGSAGDSVTLRVTGEFPDSGSPQNQYQKDSVAVDFTFELKQQ</sequence>
<dbReference type="OrthoDB" id="2660939at2"/>
<dbReference type="EMBL" id="VTEW01000008">
    <property type="protein sequence ID" value="TYS78445.1"/>
    <property type="molecule type" value="Genomic_DNA"/>
</dbReference>
<dbReference type="Proteomes" id="UP000325054">
    <property type="component" value="Unassembled WGS sequence"/>
</dbReference>
<name>A0A5D4TTB3_9BACI</name>
<protein>
    <submittedName>
        <fullName evidence="1">Uncharacterized protein</fullName>
    </submittedName>
</protein>
<organism evidence="1 2">
    <name type="scientific">Rossellomorea aquimaris</name>
    <dbReference type="NCBI Taxonomy" id="189382"/>
    <lineage>
        <taxon>Bacteria</taxon>
        <taxon>Bacillati</taxon>
        <taxon>Bacillota</taxon>
        <taxon>Bacilli</taxon>
        <taxon>Bacillales</taxon>
        <taxon>Bacillaceae</taxon>
        <taxon>Rossellomorea</taxon>
    </lineage>
</organism>
<dbReference type="NCBIfam" id="TIGR04088">
    <property type="entry name" value="cognate_SipW"/>
    <property type="match status" value="1"/>
</dbReference>
<dbReference type="PROSITE" id="PS00018">
    <property type="entry name" value="EF_HAND_1"/>
    <property type="match status" value="1"/>
</dbReference>
<evidence type="ECO:0000313" key="2">
    <source>
        <dbReference type="Proteomes" id="UP000325054"/>
    </source>
</evidence>
<dbReference type="InterPro" id="IPR018247">
    <property type="entry name" value="EF_Hand_1_Ca_BS"/>
</dbReference>
<reference evidence="1 2" key="1">
    <citation type="submission" date="2019-08" db="EMBL/GenBank/DDBJ databases">
        <title>Bacillus genomes from the desert of Cuatro Cienegas, Coahuila.</title>
        <authorList>
            <person name="Olmedo-Alvarez G."/>
        </authorList>
    </citation>
    <scope>NUCLEOTIDE SEQUENCE [LARGE SCALE GENOMIC DNA]</scope>
    <source>
        <strain evidence="1 2">CH451a_14T</strain>
    </source>
</reference>
<dbReference type="RefSeq" id="WP_148991885.1">
    <property type="nucleotide sequence ID" value="NZ_VTEW01000008.1"/>
</dbReference>
<comment type="caution">
    <text evidence="1">The sequence shown here is derived from an EMBL/GenBank/DDBJ whole genome shotgun (WGS) entry which is preliminary data.</text>
</comment>
<gene>
    <name evidence="1" type="ORF">FZC80_11855</name>
</gene>
<dbReference type="Pfam" id="PF12389">
    <property type="entry name" value="Peptidase_M73"/>
    <property type="match status" value="2"/>
</dbReference>
<evidence type="ECO:0000313" key="1">
    <source>
        <dbReference type="EMBL" id="TYS78445.1"/>
    </source>
</evidence>
<accession>A0A5D4TTB3</accession>
<dbReference type="InterPro" id="IPR022121">
    <property type="entry name" value="Peptidase_M73_camelysin"/>
</dbReference>
<dbReference type="AlphaFoldDB" id="A0A5D4TTB3"/>